<organism evidence="3 4">
    <name type="scientific">Occultella aeris</name>
    <dbReference type="NCBI Taxonomy" id="2761496"/>
    <lineage>
        <taxon>Bacteria</taxon>
        <taxon>Bacillati</taxon>
        <taxon>Actinomycetota</taxon>
        <taxon>Actinomycetes</taxon>
        <taxon>Micrococcales</taxon>
        <taxon>Ruaniaceae</taxon>
        <taxon>Occultella</taxon>
    </lineage>
</organism>
<comment type="similarity">
    <text evidence="1">Belongs to the HAD-like hydrolase superfamily. SerB family.</text>
</comment>
<evidence type="ECO:0000256" key="2">
    <source>
        <dbReference type="SAM" id="MobiDB-lite"/>
    </source>
</evidence>
<dbReference type="NCBIfam" id="TIGR01490">
    <property type="entry name" value="HAD-SF-IB-hyp1"/>
    <property type="match status" value="1"/>
</dbReference>
<sequence>MRDIVSTTRPTGADRHAEGAPDALDGAGRPRPVAGIGDYSEVVSADQSPDSEPIRAAAFFDVDNTIIRGASAYHLARRLYQRGFFRRRDIVYFGLHSVYYLTFGERLSAIDELRGRALGLIQGHSVAEVAAIADEVYDEVLADRVFPGTRELIEAHLRAGDQVWIITAGPRELGDLVARRLGATGALATVAESRDGFYTGRLVGHMMHGERKADGARGIAADQGLDLARSSAYGDSVNDAPLLGLVGHPFAINPDARLRRYAAERGWQVRDFRRRRRDVRRGVRTASWAGAVWVTAVAARAVVRRLRG</sequence>
<dbReference type="InterPro" id="IPR006385">
    <property type="entry name" value="HAD_hydro_SerB1"/>
</dbReference>
<dbReference type="NCBIfam" id="TIGR01488">
    <property type="entry name" value="HAD-SF-IB"/>
    <property type="match status" value="1"/>
</dbReference>
<gene>
    <name evidence="3" type="ORF">HALOF300_02588</name>
</gene>
<comment type="caution">
    <text evidence="3">The sequence shown here is derived from an EMBL/GenBank/DDBJ whole genome shotgun (WGS) entry which is preliminary data.</text>
</comment>
<dbReference type="Gene3D" id="3.40.50.1000">
    <property type="entry name" value="HAD superfamily/HAD-like"/>
    <property type="match status" value="1"/>
</dbReference>
<keyword evidence="3" id="KW-0378">Hydrolase</keyword>
<reference evidence="3 4" key="1">
    <citation type="submission" date="2019-11" db="EMBL/GenBank/DDBJ databases">
        <authorList>
            <person name="Criscuolo A."/>
        </authorList>
    </citation>
    <scope>NUCLEOTIDE SEQUENCE [LARGE SCALE GENOMIC DNA]</scope>
    <source>
        <strain evidence="3">CIP111667</strain>
    </source>
</reference>
<dbReference type="Pfam" id="PF12710">
    <property type="entry name" value="HAD"/>
    <property type="match status" value="1"/>
</dbReference>
<dbReference type="PANTHER" id="PTHR43344">
    <property type="entry name" value="PHOSPHOSERINE PHOSPHATASE"/>
    <property type="match status" value="1"/>
</dbReference>
<keyword evidence="4" id="KW-1185">Reference proteome</keyword>
<dbReference type="GO" id="GO:0016787">
    <property type="term" value="F:hydrolase activity"/>
    <property type="evidence" value="ECO:0007669"/>
    <property type="project" value="UniProtKB-KW"/>
</dbReference>
<evidence type="ECO:0000313" key="4">
    <source>
        <dbReference type="Proteomes" id="UP000419743"/>
    </source>
</evidence>
<dbReference type="PANTHER" id="PTHR43344:SF15">
    <property type="entry name" value="PHOSPHOSERINE PHOSPHATASE SERB1"/>
    <property type="match status" value="1"/>
</dbReference>
<dbReference type="CDD" id="cd02612">
    <property type="entry name" value="HAD_PGPPase"/>
    <property type="match status" value="1"/>
</dbReference>
<proteinExistence type="inferred from homology"/>
<name>A0A7M4DKC5_9MICO</name>
<dbReference type="InterPro" id="IPR036412">
    <property type="entry name" value="HAD-like_sf"/>
</dbReference>
<dbReference type="InterPro" id="IPR023214">
    <property type="entry name" value="HAD_sf"/>
</dbReference>
<dbReference type="InterPro" id="IPR050582">
    <property type="entry name" value="HAD-like_SerB"/>
</dbReference>
<accession>A0A7M4DKC5</accession>
<evidence type="ECO:0000313" key="3">
    <source>
        <dbReference type="EMBL" id="VZO37523.1"/>
    </source>
</evidence>
<dbReference type="Gene3D" id="1.20.1440.100">
    <property type="entry name" value="SG protein - dephosphorylation function"/>
    <property type="match status" value="1"/>
</dbReference>
<feature type="compositionally biased region" description="Polar residues" evidence="2">
    <location>
        <begin position="1"/>
        <end position="10"/>
    </location>
</feature>
<dbReference type="SUPFAM" id="SSF56784">
    <property type="entry name" value="HAD-like"/>
    <property type="match status" value="1"/>
</dbReference>
<evidence type="ECO:0000256" key="1">
    <source>
        <dbReference type="ARBA" id="ARBA00009184"/>
    </source>
</evidence>
<dbReference type="EMBL" id="CACRYJ010000034">
    <property type="protein sequence ID" value="VZO37523.1"/>
    <property type="molecule type" value="Genomic_DNA"/>
</dbReference>
<protein>
    <submittedName>
        <fullName evidence="3">Haloacid dehalogenase-like hydrolase</fullName>
    </submittedName>
</protein>
<feature type="region of interest" description="Disordered" evidence="2">
    <location>
        <begin position="1"/>
        <end position="29"/>
    </location>
</feature>
<dbReference type="Proteomes" id="UP000419743">
    <property type="component" value="Unassembled WGS sequence"/>
</dbReference>
<dbReference type="AlphaFoldDB" id="A0A7M4DKC5"/>